<gene>
    <name evidence="8" type="ordered locus">Plav_2154</name>
</gene>
<dbReference type="KEGG" id="pla:Plav_2154"/>
<dbReference type="InterPro" id="IPR025202">
    <property type="entry name" value="PLD-like_dom"/>
</dbReference>
<sequence length="518" mass="57808">MTRPGFLPLIFGLSLLLAACASVRQDPSLAPGAALAKPEETALWHALVPPEEAARGHSGFFFLEGGLDAYETRLLAIESAARTIDLQYYIWDFDGSGRAISEALFRAAERGVHVRALVDGYLVDNDSEPLKQIVNHPNIDVRIYNAFRTSFWPRYLRYGELLIDFPRLNQRMHNKIIAVDNTVAIVGGRNVNDTYFALDGDHYFLDLDVVIAGPLTKDVSASFDAFWNSPYAVPVEHFVEDETIPFSFATVWNEIFAYDMEAFPLPRRLEVMELAEKYIALEKRFVWAPASLVLTAPGPVFQDIAVPPGQQIETAMLSHIASAEREVLIQNPYVMMTEPRAAVLADAQARGVRTILQTNSLASHDSALVHYGFVRDRKKFMGNGVALYELKPRPDNSRNMPGIGLTPEKTTLHSKTIVFDRRYVLVGSFNLDPRSIDYNSEIGILIESPKLASRVAGAIEVDLAPENSWRVVGDGEGGIVWLDETETPPLRLDTEPETSFVERIPVWLGYVLPIDHLL</sequence>
<accession>A7HV35</accession>
<dbReference type="RefSeq" id="WP_012111073.1">
    <property type="nucleotide sequence ID" value="NC_009719.1"/>
</dbReference>
<dbReference type="PROSITE" id="PS51257">
    <property type="entry name" value="PROKAR_LIPOPROTEIN"/>
    <property type="match status" value="1"/>
</dbReference>
<dbReference type="AlphaFoldDB" id="A7HV35"/>
<dbReference type="STRING" id="402881.Plav_2154"/>
<dbReference type="SUPFAM" id="SSF56024">
    <property type="entry name" value="Phospholipase D/nuclease"/>
    <property type="match status" value="2"/>
</dbReference>
<evidence type="ECO:0000256" key="3">
    <source>
        <dbReference type="ARBA" id="ARBA00018392"/>
    </source>
</evidence>
<evidence type="ECO:0000259" key="7">
    <source>
        <dbReference type="PROSITE" id="PS50035"/>
    </source>
</evidence>
<dbReference type="InterPro" id="IPR001736">
    <property type="entry name" value="PLipase_D/transphosphatidylase"/>
</dbReference>
<dbReference type="GO" id="GO:0032049">
    <property type="term" value="P:cardiolipin biosynthetic process"/>
    <property type="evidence" value="ECO:0007669"/>
    <property type="project" value="UniProtKB-ARBA"/>
</dbReference>
<dbReference type="PANTHER" id="PTHR21248">
    <property type="entry name" value="CARDIOLIPIN SYNTHASE"/>
    <property type="match status" value="1"/>
</dbReference>
<evidence type="ECO:0000256" key="4">
    <source>
        <dbReference type="ARBA" id="ARBA00022525"/>
    </source>
</evidence>
<evidence type="ECO:0000256" key="2">
    <source>
        <dbReference type="ARBA" id="ARBA00004613"/>
    </source>
</evidence>
<feature type="signal peptide" evidence="6">
    <location>
        <begin position="1"/>
        <end position="21"/>
    </location>
</feature>
<evidence type="ECO:0000313" key="9">
    <source>
        <dbReference type="Proteomes" id="UP000006377"/>
    </source>
</evidence>
<proteinExistence type="predicted"/>
<feature type="domain" description="PLD phosphodiesterase" evidence="7">
    <location>
        <begin position="168"/>
        <end position="195"/>
    </location>
</feature>
<dbReference type="Pfam" id="PF13091">
    <property type="entry name" value="PLDc_2"/>
    <property type="match status" value="2"/>
</dbReference>
<dbReference type="EMBL" id="CP000774">
    <property type="protein sequence ID" value="ABS63768.1"/>
    <property type="molecule type" value="Genomic_DNA"/>
</dbReference>
<keyword evidence="9" id="KW-1185">Reference proteome</keyword>
<dbReference type="PROSITE" id="PS50035">
    <property type="entry name" value="PLD"/>
    <property type="match status" value="2"/>
</dbReference>
<evidence type="ECO:0000256" key="1">
    <source>
        <dbReference type="ARBA" id="ARBA00003145"/>
    </source>
</evidence>
<dbReference type="HOGENOM" id="CLU_026287_0_0_5"/>
<dbReference type="GO" id="GO:0030572">
    <property type="term" value="F:phosphatidyltransferase activity"/>
    <property type="evidence" value="ECO:0007669"/>
    <property type="project" value="UniProtKB-ARBA"/>
</dbReference>
<dbReference type="Gene3D" id="3.30.870.10">
    <property type="entry name" value="Endonuclease Chain A"/>
    <property type="match status" value="2"/>
</dbReference>
<evidence type="ECO:0000256" key="6">
    <source>
        <dbReference type="SAM" id="SignalP"/>
    </source>
</evidence>
<dbReference type="CDD" id="cd09113">
    <property type="entry name" value="PLDc_ymdC_like_2"/>
    <property type="match status" value="1"/>
</dbReference>
<name>A7HV35_PARL1</name>
<organism evidence="8 9">
    <name type="scientific">Parvibaculum lavamentivorans (strain DS-1 / DSM 13023 / NCIMB 13966)</name>
    <dbReference type="NCBI Taxonomy" id="402881"/>
    <lineage>
        <taxon>Bacteria</taxon>
        <taxon>Pseudomonadati</taxon>
        <taxon>Pseudomonadota</taxon>
        <taxon>Alphaproteobacteria</taxon>
        <taxon>Hyphomicrobiales</taxon>
        <taxon>Parvibaculaceae</taxon>
        <taxon>Parvibaculum</taxon>
    </lineage>
</organism>
<dbReference type="eggNOG" id="COG1502">
    <property type="taxonomic scope" value="Bacteria"/>
</dbReference>
<dbReference type="PANTHER" id="PTHR21248:SF12">
    <property type="entry name" value="CARDIOLIPIN SYNTHASE C"/>
    <property type="match status" value="1"/>
</dbReference>
<dbReference type="GO" id="GO:0005576">
    <property type="term" value="C:extracellular region"/>
    <property type="evidence" value="ECO:0007669"/>
    <property type="project" value="UniProtKB-SubCell"/>
</dbReference>
<comment type="function">
    <text evidence="1">Could be a virulence factor.</text>
</comment>
<evidence type="ECO:0000313" key="8">
    <source>
        <dbReference type="EMBL" id="ABS63768.1"/>
    </source>
</evidence>
<keyword evidence="6" id="KW-0732">Signal</keyword>
<evidence type="ECO:0000256" key="5">
    <source>
        <dbReference type="ARBA" id="ARBA00029594"/>
    </source>
</evidence>
<keyword evidence="4" id="KW-0964">Secreted</keyword>
<dbReference type="SMART" id="SM00155">
    <property type="entry name" value="PLDc"/>
    <property type="match status" value="2"/>
</dbReference>
<dbReference type="OrthoDB" id="9814092at2"/>
<feature type="domain" description="PLD phosphodiesterase" evidence="7">
    <location>
        <begin position="408"/>
        <end position="435"/>
    </location>
</feature>
<comment type="subcellular location">
    <subcellularLocation>
        <location evidence="2">Secreted</location>
    </subcellularLocation>
</comment>
<dbReference type="CDD" id="cd09111">
    <property type="entry name" value="PLDc_ymdC_like_1"/>
    <property type="match status" value="1"/>
</dbReference>
<dbReference type="Proteomes" id="UP000006377">
    <property type="component" value="Chromosome"/>
</dbReference>
<protein>
    <recommendedName>
        <fullName evidence="3">Phospholipase D</fullName>
    </recommendedName>
    <alternativeName>
        <fullName evidence="5">Choline phosphatase</fullName>
    </alternativeName>
</protein>
<feature type="chain" id="PRO_5002709693" description="Phospholipase D" evidence="6">
    <location>
        <begin position="22"/>
        <end position="518"/>
    </location>
</feature>
<reference evidence="8 9" key="1">
    <citation type="journal article" date="2011" name="Stand. Genomic Sci.">
        <title>Complete genome sequence of Parvibaculum lavamentivorans type strain (DS-1(T)).</title>
        <authorList>
            <person name="Schleheck D."/>
            <person name="Weiss M."/>
            <person name="Pitluck S."/>
            <person name="Bruce D."/>
            <person name="Land M.L."/>
            <person name="Han S."/>
            <person name="Saunders E."/>
            <person name="Tapia R."/>
            <person name="Detter C."/>
            <person name="Brettin T."/>
            <person name="Han J."/>
            <person name="Woyke T."/>
            <person name="Goodwin L."/>
            <person name="Pennacchio L."/>
            <person name="Nolan M."/>
            <person name="Cook A.M."/>
            <person name="Kjelleberg S."/>
            <person name="Thomas T."/>
        </authorList>
    </citation>
    <scope>NUCLEOTIDE SEQUENCE [LARGE SCALE GENOMIC DNA]</scope>
    <source>
        <strain evidence="9">DS-1 / DSM 13023 / NCIMB 13966</strain>
    </source>
</reference>